<dbReference type="PANTHER" id="PTHR24412">
    <property type="entry name" value="KELCH PROTEIN"/>
    <property type="match status" value="1"/>
</dbReference>
<dbReference type="InterPro" id="IPR015915">
    <property type="entry name" value="Kelch-typ_b-propeller"/>
</dbReference>
<organism evidence="4">
    <name type="scientific">Schizaphis graminum</name>
    <name type="common">Green bug aphid</name>
    <dbReference type="NCBI Taxonomy" id="13262"/>
    <lineage>
        <taxon>Eukaryota</taxon>
        <taxon>Metazoa</taxon>
        <taxon>Ecdysozoa</taxon>
        <taxon>Arthropoda</taxon>
        <taxon>Hexapoda</taxon>
        <taxon>Insecta</taxon>
        <taxon>Pterygota</taxon>
        <taxon>Neoptera</taxon>
        <taxon>Paraneoptera</taxon>
        <taxon>Hemiptera</taxon>
        <taxon>Sternorrhyncha</taxon>
        <taxon>Aphidomorpha</taxon>
        <taxon>Aphidoidea</taxon>
        <taxon>Aphididae</taxon>
        <taxon>Aphidini</taxon>
        <taxon>Schizaphis</taxon>
    </lineage>
</organism>
<dbReference type="Pfam" id="PF01344">
    <property type="entry name" value="Kelch_1"/>
    <property type="match status" value="1"/>
</dbReference>
<dbReference type="InterPro" id="IPR006652">
    <property type="entry name" value="Kelch_1"/>
</dbReference>
<name>A0A2S2NRN3_SCHGA</name>
<dbReference type="SMART" id="SM00612">
    <property type="entry name" value="Kelch"/>
    <property type="match status" value="3"/>
</dbReference>
<proteinExistence type="predicted"/>
<dbReference type="AlphaFoldDB" id="A0A2S2NRN3"/>
<dbReference type="EMBL" id="GGMR01007231">
    <property type="protein sequence ID" value="MBY19850.1"/>
    <property type="molecule type" value="Transcribed_RNA"/>
</dbReference>
<evidence type="ECO:0000256" key="1">
    <source>
        <dbReference type="ARBA" id="ARBA00022441"/>
    </source>
</evidence>
<accession>A0A2S2NRN3</accession>
<dbReference type="PANTHER" id="PTHR24412:SF441">
    <property type="entry name" value="KELCH-LIKE PROTEIN 28"/>
    <property type="match status" value="1"/>
</dbReference>
<dbReference type="Gene3D" id="2.120.10.80">
    <property type="entry name" value="Kelch-type beta propeller"/>
    <property type="match status" value="1"/>
</dbReference>
<evidence type="ECO:0000259" key="3">
    <source>
        <dbReference type="Pfam" id="PF07707"/>
    </source>
</evidence>
<keyword evidence="2" id="KW-0677">Repeat</keyword>
<sequence length="252" mass="28512">MLRVFECVIKWVKHGLDHRKKFLPNLMEHVRLPLISKEYFSEKVVDEPLLNNNPKCKDYVFEAFRISLIKSTNPSSFPQTIWCKPRLHQQVILVLGWSDSAETSITNWYDPAINLMHIAPKMIQSRNEAGLCVVKDHFVFAIGGVYSYGYSDHSESSVEMLDVSSSSLCWVSKVSLLVGRKAFGVGVLYNCIYAIGGQDINSYSTTSSVEVFNLSTEQWKMVSNMAYCRSSFGVGVLNNLIYAVNNFIILTV</sequence>
<dbReference type="SUPFAM" id="SSF117281">
    <property type="entry name" value="Kelch motif"/>
    <property type="match status" value="1"/>
</dbReference>
<dbReference type="InterPro" id="IPR011705">
    <property type="entry name" value="BACK"/>
</dbReference>
<reference evidence="4" key="1">
    <citation type="submission" date="2018-04" db="EMBL/GenBank/DDBJ databases">
        <title>Transcriptome of Schizaphis graminum biotype I.</title>
        <authorList>
            <person name="Scully E.D."/>
            <person name="Geib S.M."/>
            <person name="Palmer N.A."/>
            <person name="Koch K."/>
            <person name="Bradshaw J."/>
            <person name="Heng-Moss T."/>
            <person name="Sarath G."/>
        </authorList>
    </citation>
    <scope>NUCLEOTIDE SEQUENCE</scope>
</reference>
<dbReference type="Gene3D" id="1.25.40.420">
    <property type="match status" value="1"/>
</dbReference>
<protein>
    <submittedName>
        <fullName evidence="4">Ring canal kelch</fullName>
    </submittedName>
</protein>
<gene>
    <name evidence="4" type="primary">kel_16</name>
    <name evidence="4" type="ORF">g.26401</name>
</gene>
<evidence type="ECO:0000256" key="2">
    <source>
        <dbReference type="ARBA" id="ARBA00022737"/>
    </source>
</evidence>
<keyword evidence="1" id="KW-0880">Kelch repeat</keyword>
<dbReference type="Pfam" id="PF07707">
    <property type="entry name" value="BACK"/>
    <property type="match status" value="1"/>
</dbReference>
<evidence type="ECO:0000313" key="4">
    <source>
        <dbReference type="EMBL" id="MBY19850.1"/>
    </source>
</evidence>
<feature type="domain" description="BACK" evidence="3">
    <location>
        <begin position="3"/>
        <end position="44"/>
    </location>
</feature>